<reference evidence="7" key="2">
    <citation type="submission" date="2018-10" db="UniProtKB">
        <authorList>
            <consortium name="EnsemblPlants"/>
        </authorList>
    </citation>
    <scope>IDENTIFICATION</scope>
</reference>
<sequence length="82" mass="9291">MAAQESGKSAGVRRFLGIRQRPSGRWVAEKKDSVQRVRLSLRTFDTVEDAACACHKAARRTNFAARHGAAARLSGRRRRRRR</sequence>
<feature type="domain" description="AP2/ERF" evidence="6">
    <location>
        <begin position="14"/>
        <end position="60"/>
    </location>
</feature>
<name>A0A3B5Y8L1_WHEAT</name>
<keyword evidence="5" id="KW-0539">Nucleus</keyword>
<dbReference type="Gramene" id="TraesCS1A03G1055800.1">
    <property type="protein sequence ID" value="TraesCS1A03G1055800.1.CDS"/>
    <property type="gene ID" value="TraesCS1A03G1055800"/>
</dbReference>
<evidence type="ECO:0000256" key="3">
    <source>
        <dbReference type="ARBA" id="ARBA00023125"/>
    </source>
</evidence>
<evidence type="ECO:0000256" key="5">
    <source>
        <dbReference type="ARBA" id="ARBA00023242"/>
    </source>
</evidence>
<dbReference type="SMR" id="A0A3B5Y8L1"/>
<keyword evidence="2" id="KW-0805">Transcription regulation</keyword>
<dbReference type="SMART" id="SM00380">
    <property type="entry name" value="AP2"/>
    <property type="match status" value="1"/>
</dbReference>
<comment type="subcellular location">
    <subcellularLocation>
        <location evidence="1">Nucleus</location>
    </subcellularLocation>
</comment>
<dbReference type="SUPFAM" id="SSF54171">
    <property type="entry name" value="DNA-binding domain"/>
    <property type="match status" value="1"/>
</dbReference>
<dbReference type="GO" id="GO:0003677">
    <property type="term" value="F:DNA binding"/>
    <property type="evidence" value="ECO:0007669"/>
    <property type="project" value="UniProtKB-KW"/>
</dbReference>
<reference evidence="7" key="1">
    <citation type="submission" date="2018-08" db="EMBL/GenBank/DDBJ databases">
        <authorList>
            <person name="Rossello M."/>
        </authorList>
    </citation>
    <scope>NUCLEOTIDE SEQUENCE [LARGE SCALE GENOMIC DNA]</scope>
    <source>
        <strain evidence="7">cv. Chinese Spring</strain>
    </source>
</reference>
<dbReference type="AlphaFoldDB" id="A0A3B5Y8L1"/>
<evidence type="ECO:0000256" key="4">
    <source>
        <dbReference type="ARBA" id="ARBA00023163"/>
    </source>
</evidence>
<dbReference type="GO" id="GO:0005634">
    <property type="term" value="C:nucleus"/>
    <property type="evidence" value="ECO:0007669"/>
    <property type="project" value="UniProtKB-SubCell"/>
</dbReference>
<keyword evidence="3" id="KW-0238">DNA-binding</keyword>
<dbReference type="PANTHER" id="PTHR31194:SF133">
    <property type="entry name" value="AP2_ERF DOMAIN-CONTAINING PROTEIN"/>
    <property type="match status" value="1"/>
</dbReference>
<dbReference type="PANTHER" id="PTHR31194">
    <property type="entry name" value="SHN SHINE , DNA BINDING / TRANSCRIPTION FACTOR"/>
    <property type="match status" value="1"/>
</dbReference>
<keyword evidence="8" id="KW-1185">Reference proteome</keyword>
<dbReference type="OMA" id="EDAACAC"/>
<dbReference type="PROSITE" id="PS51032">
    <property type="entry name" value="AP2_ERF"/>
    <property type="match status" value="1"/>
</dbReference>
<dbReference type="OrthoDB" id="773121at2759"/>
<dbReference type="GO" id="GO:0003700">
    <property type="term" value="F:DNA-binding transcription factor activity"/>
    <property type="evidence" value="ECO:0007669"/>
    <property type="project" value="InterPro"/>
</dbReference>
<dbReference type="Proteomes" id="UP000019116">
    <property type="component" value="Chromosome 1A"/>
</dbReference>
<dbReference type="InterPro" id="IPR001471">
    <property type="entry name" value="AP2/ERF_dom"/>
</dbReference>
<evidence type="ECO:0000256" key="1">
    <source>
        <dbReference type="ARBA" id="ARBA00004123"/>
    </source>
</evidence>
<dbReference type="InterPro" id="IPR016177">
    <property type="entry name" value="DNA-bd_dom_sf"/>
</dbReference>
<proteinExistence type="predicted"/>
<evidence type="ECO:0000313" key="8">
    <source>
        <dbReference type="Proteomes" id="UP000019116"/>
    </source>
</evidence>
<dbReference type="STRING" id="4565.A0A3B5Y8L1"/>
<protein>
    <recommendedName>
        <fullName evidence="6">AP2/ERF domain-containing protein</fullName>
    </recommendedName>
</protein>
<keyword evidence="4" id="KW-0804">Transcription</keyword>
<organism evidence="7">
    <name type="scientific">Triticum aestivum</name>
    <name type="common">Wheat</name>
    <dbReference type="NCBI Taxonomy" id="4565"/>
    <lineage>
        <taxon>Eukaryota</taxon>
        <taxon>Viridiplantae</taxon>
        <taxon>Streptophyta</taxon>
        <taxon>Embryophyta</taxon>
        <taxon>Tracheophyta</taxon>
        <taxon>Spermatophyta</taxon>
        <taxon>Magnoliopsida</taxon>
        <taxon>Liliopsida</taxon>
        <taxon>Poales</taxon>
        <taxon>Poaceae</taxon>
        <taxon>BOP clade</taxon>
        <taxon>Pooideae</taxon>
        <taxon>Triticodae</taxon>
        <taxon>Triticeae</taxon>
        <taxon>Triticinae</taxon>
        <taxon>Triticum</taxon>
    </lineage>
</organism>
<evidence type="ECO:0000313" key="7">
    <source>
        <dbReference type="EnsemblPlants" id="TraesCS1A02G434500.1"/>
    </source>
</evidence>
<dbReference type="Gene3D" id="3.30.730.10">
    <property type="entry name" value="AP2/ERF domain"/>
    <property type="match status" value="1"/>
</dbReference>
<accession>A0A3B5Y8L1</accession>
<dbReference type="EnsemblPlants" id="TraesCS1A02G434500.1">
    <property type="protein sequence ID" value="TraesCS1A02G434500.1"/>
    <property type="gene ID" value="TraesCS1A02G434500"/>
</dbReference>
<dbReference type="InterPro" id="IPR050913">
    <property type="entry name" value="AP2/ERF_ERF"/>
</dbReference>
<evidence type="ECO:0000259" key="6">
    <source>
        <dbReference type="PROSITE" id="PS51032"/>
    </source>
</evidence>
<dbReference type="InterPro" id="IPR036955">
    <property type="entry name" value="AP2/ERF_dom_sf"/>
</dbReference>
<evidence type="ECO:0000256" key="2">
    <source>
        <dbReference type="ARBA" id="ARBA00023015"/>
    </source>
</evidence>
<dbReference type="Gramene" id="TraesCS1A02G434500.1">
    <property type="protein sequence ID" value="TraesCS1A02G434500.1"/>
    <property type="gene ID" value="TraesCS1A02G434500"/>
</dbReference>